<protein>
    <submittedName>
        <fullName evidence="1">Uncharacterized protein</fullName>
    </submittedName>
</protein>
<reference evidence="1 2" key="1">
    <citation type="submission" date="2024-02" db="EMBL/GenBank/DDBJ databases">
        <title>High-quality chromosome-scale genome assembly of Pensacola bahiagrass (Paspalum notatum Flugge var. saurae).</title>
        <authorList>
            <person name="Vega J.M."/>
            <person name="Podio M."/>
            <person name="Orjuela J."/>
            <person name="Siena L.A."/>
            <person name="Pessino S.C."/>
            <person name="Combes M.C."/>
            <person name="Mariac C."/>
            <person name="Albertini E."/>
            <person name="Pupilli F."/>
            <person name="Ortiz J.P.A."/>
            <person name="Leblanc O."/>
        </authorList>
    </citation>
    <scope>NUCLEOTIDE SEQUENCE [LARGE SCALE GENOMIC DNA]</scope>
    <source>
        <strain evidence="1">R1</strain>
        <tissue evidence="1">Leaf</tissue>
    </source>
</reference>
<proteinExistence type="predicted"/>
<name>A0AAQ3U366_PASNO</name>
<dbReference type="EMBL" id="CP144751">
    <property type="protein sequence ID" value="WVZ83349.1"/>
    <property type="molecule type" value="Genomic_DNA"/>
</dbReference>
<keyword evidence="2" id="KW-1185">Reference proteome</keyword>
<dbReference type="AlphaFoldDB" id="A0AAQ3U366"/>
<dbReference type="InterPro" id="IPR016024">
    <property type="entry name" value="ARM-type_fold"/>
</dbReference>
<dbReference type="PANTHER" id="PTHR33115:SF74">
    <property type="entry name" value="OS01G0524100 PROTEIN"/>
    <property type="match status" value="1"/>
</dbReference>
<evidence type="ECO:0000313" key="1">
    <source>
        <dbReference type="EMBL" id="WVZ83349.1"/>
    </source>
</evidence>
<evidence type="ECO:0000313" key="2">
    <source>
        <dbReference type="Proteomes" id="UP001341281"/>
    </source>
</evidence>
<dbReference type="Proteomes" id="UP001341281">
    <property type="component" value="Chromosome 07"/>
</dbReference>
<dbReference type="InterPro" id="IPR011989">
    <property type="entry name" value="ARM-like"/>
</dbReference>
<organism evidence="1 2">
    <name type="scientific">Paspalum notatum var. saurae</name>
    <dbReference type="NCBI Taxonomy" id="547442"/>
    <lineage>
        <taxon>Eukaryota</taxon>
        <taxon>Viridiplantae</taxon>
        <taxon>Streptophyta</taxon>
        <taxon>Embryophyta</taxon>
        <taxon>Tracheophyta</taxon>
        <taxon>Spermatophyta</taxon>
        <taxon>Magnoliopsida</taxon>
        <taxon>Liliopsida</taxon>
        <taxon>Poales</taxon>
        <taxon>Poaceae</taxon>
        <taxon>PACMAD clade</taxon>
        <taxon>Panicoideae</taxon>
        <taxon>Andropogonodae</taxon>
        <taxon>Paspaleae</taxon>
        <taxon>Paspalinae</taxon>
        <taxon>Paspalum</taxon>
    </lineage>
</organism>
<dbReference type="SUPFAM" id="SSF48371">
    <property type="entry name" value="ARM repeat"/>
    <property type="match status" value="1"/>
</dbReference>
<gene>
    <name evidence="1" type="ORF">U9M48_030507</name>
</gene>
<accession>A0AAQ3U366</accession>
<dbReference type="Gene3D" id="1.25.10.10">
    <property type="entry name" value="Leucine-rich Repeat Variant"/>
    <property type="match status" value="1"/>
</dbReference>
<sequence length="794" mass="86930">MVVGGRGNSDFRLLRSPWLLKFGQEVCGEVRERWACWPGESKGDGATASDLAGGQSWLFSSAVDQEDKFMLNAPEVVASVTEKIEEKEHGSWQRQQANNPAEAAQAGPTITGTIASSLTSRRCCSCRIFFAKVLSTGSTLAQFAAGITCVVLAALRLIRQDYVDPADQSSSDHKSIRGSLNLFYGLVVAQAVSSFLSDTMLPVDVQRVLNVSRTYQLGSSGGLIIKRYMLDTYMKCSGGNVGEAMNMDLVSFAMEMARSNSVPDRLVGVRILDRILRVDKYRGLALMRLRASLDTVGNVVGMLGLKNRSREEENTRGHAANVVLELSPHLLVESFPSVLQMVSSLLDVKMTAAAAATTTMMVVADRERRAIHLYFNRSINASVELTWLGVKILRRIMDNPVNCKTVKNADGDQVIVSSIVDLTAVSDDNSAISWSPVAEEIVVEAVKVLHRLVRTTGDAGKELRCKVSENLHVVRNMRKILVHPKSHTELLTEAVGVLACLGLDVAGKEEIGRSSRIIRKLVSFLVAETPTPSNSSIELAKSAAEALLMLAVDSQRIAWRILEELKPEMMQQLVEMMLLSSNNSSTELRATFAKLLGSLRVHSIPPEHAHHNRTIDSTLPQLLKAIKLEVEKLEAPVSAAQLGAHDNLEEWMTKQGALLENFVGLSVQICRSIQASEFGSALRNANLTVDVFMKKLNKILHLYKSPGTEFPGIRRVTVELAVWIAQSNNTYTEVFFRYELDKAVKEVAETESTLEMFKMFCCGVGVAKRGETISSLVTSAASALATTGSTFQAR</sequence>
<dbReference type="PANTHER" id="PTHR33115">
    <property type="entry name" value="ARM REPEAT SUPERFAMILY PROTEIN"/>
    <property type="match status" value="1"/>
</dbReference>